<reference evidence="6" key="1">
    <citation type="journal article" date="2019" name="Int. J. Syst. Evol. Microbiol.">
        <title>The Global Catalogue of Microorganisms (GCM) 10K type strain sequencing project: providing services to taxonomists for standard genome sequencing and annotation.</title>
        <authorList>
            <consortium name="The Broad Institute Genomics Platform"/>
            <consortium name="The Broad Institute Genome Sequencing Center for Infectious Disease"/>
            <person name="Wu L."/>
            <person name="Ma J."/>
        </authorList>
    </citation>
    <scope>NUCLEOTIDE SEQUENCE [LARGE SCALE GENOMIC DNA]</scope>
    <source>
        <strain evidence="6">NBRC 112502</strain>
    </source>
</reference>
<evidence type="ECO:0000313" key="5">
    <source>
        <dbReference type="EMBL" id="GLR65698.1"/>
    </source>
</evidence>
<protein>
    <submittedName>
        <fullName evidence="5">Acyl-CoA synthetase</fullName>
    </submittedName>
</protein>
<comment type="caution">
    <text evidence="5">The sequence shown here is derived from an EMBL/GenBank/DDBJ whole genome shotgun (WGS) entry which is preliminary data.</text>
</comment>
<dbReference type="InterPro" id="IPR042099">
    <property type="entry name" value="ANL_N_sf"/>
</dbReference>
<dbReference type="Pfam" id="PF00501">
    <property type="entry name" value="AMP-binding"/>
    <property type="match status" value="1"/>
</dbReference>
<dbReference type="InterPro" id="IPR000873">
    <property type="entry name" value="AMP-dep_synth/lig_dom"/>
</dbReference>
<proteinExistence type="inferred from homology"/>
<dbReference type="PANTHER" id="PTHR43201">
    <property type="entry name" value="ACYL-COA SYNTHETASE"/>
    <property type="match status" value="1"/>
</dbReference>
<evidence type="ECO:0000259" key="4">
    <source>
        <dbReference type="Pfam" id="PF13193"/>
    </source>
</evidence>
<evidence type="ECO:0000256" key="1">
    <source>
        <dbReference type="ARBA" id="ARBA00006432"/>
    </source>
</evidence>
<dbReference type="Proteomes" id="UP001156641">
    <property type="component" value="Unassembled WGS sequence"/>
</dbReference>
<feature type="domain" description="AMP-binding enzyme C-terminal" evidence="4">
    <location>
        <begin position="409"/>
        <end position="487"/>
    </location>
</feature>
<feature type="domain" description="AMP-dependent synthetase/ligase" evidence="3">
    <location>
        <begin position="6"/>
        <end position="353"/>
    </location>
</feature>
<dbReference type="PANTHER" id="PTHR43201:SF5">
    <property type="entry name" value="MEDIUM-CHAIN ACYL-COA LIGASE ACSF2, MITOCHONDRIAL"/>
    <property type="match status" value="1"/>
</dbReference>
<comment type="similarity">
    <text evidence="1">Belongs to the ATP-dependent AMP-binding enzyme family.</text>
</comment>
<organism evidence="5 6">
    <name type="scientific">Acidocella aquatica</name>
    <dbReference type="NCBI Taxonomy" id="1922313"/>
    <lineage>
        <taxon>Bacteria</taxon>
        <taxon>Pseudomonadati</taxon>
        <taxon>Pseudomonadota</taxon>
        <taxon>Alphaproteobacteria</taxon>
        <taxon>Acetobacterales</taxon>
        <taxon>Acidocellaceae</taxon>
        <taxon>Acidocella</taxon>
    </lineage>
</organism>
<evidence type="ECO:0000256" key="2">
    <source>
        <dbReference type="ARBA" id="ARBA00022598"/>
    </source>
</evidence>
<dbReference type="Gene3D" id="3.30.300.30">
    <property type="match status" value="1"/>
</dbReference>
<accession>A0ABQ6A2Q4</accession>
<sequence length="507" mass="55081">MHPRDQLAINPDRPALIMAGSGEVITFAGLDRRANRCAQLYRKLGLKPGDRVAFWLENDARFFEICWGAHNAGLLYVPISSRLTVGEAAYIARDCDAKLVIASAALRAEALAAELGPEIAVLVTSAPGGFDEAVAGMPDTPIAGEVRGAAMVYSSGTTGRPKGISPDLEAVGIDVPPAVTATVVRLYGFDNHTVYLSTAPLYHTAPLKFTMSVQSVGGTVVVLEKFDAAAALAAIETYRVTHSQWVPTMFVRMLHLRESMTGRDLSSHKVAIHSAAPCPVAVKEQMIDWWGPIIYEYYGGSESVGMCAIEPLEWLRKKGSVGRPSRGKIHILAEDGAELGVGQTGNVYFEGGSAFVYHKDEAKTARAKTREGWGTFGDIGYVDEDGYLFLTDRRDYVINVGGVNIYPQEAENFLSTHPKVLDVAVFGIPHAEYGEEVKAVVAVRAPHVAGPALAEELIAYCREHLAANKCPRSVDFEADMPREPTGKLLKRLLRARYWPEKNKQKVG</sequence>
<name>A0ABQ6A2Q4_9PROT</name>
<gene>
    <name evidence="5" type="ORF">GCM10010909_03760</name>
</gene>
<keyword evidence="6" id="KW-1185">Reference proteome</keyword>
<dbReference type="InterPro" id="IPR020845">
    <property type="entry name" value="AMP-binding_CS"/>
</dbReference>
<keyword evidence="2" id="KW-0436">Ligase</keyword>
<evidence type="ECO:0000313" key="6">
    <source>
        <dbReference type="Proteomes" id="UP001156641"/>
    </source>
</evidence>
<dbReference type="Pfam" id="PF13193">
    <property type="entry name" value="AMP-binding_C"/>
    <property type="match status" value="1"/>
</dbReference>
<dbReference type="RefSeq" id="WP_284256211.1">
    <property type="nucleotide sequence ID" value="NZ_BSOS01000006.1"/>
</dbReference>
<dbReference type="PROSITE" id="PS00455">
    <property type="entry name" value="AMP_BINDING"/>
    <property type="match status" value="1"/>
</dbReference>
<evidence type="ECO:0000259" key="3">
    <source>
        <dbReference type="Pfam" id="PF00501"/>
    </source>
</evidence>
<dbReference type="InterPro" id="IPR045851">
    <property type="entry name" value="AMP-bd_C_sf"/>
</dbReference>
<dbReference type="SUPFAM" id="SSF56801">
    <property type="entry name" value="Acetyl-CoA synthetase-like"/>
    <property type="match status" value="1"/>
</dbReference>
<dbReference type="InterPro" id="IPR025110">
    <property type="entry name" value="AMP-bd_C"/>
</dbReference>
<dbReference type="Gene3D" id="3.40.50.12780">
    <property type="entry name" value="N-terminal domain of ligase-like"/>
    <property type="match status" value="1"/>
</dbReference>
<dbReference type="EMBL" id="BSOS01000006">
    <property type="protein sequence ID" value="GLR65698.1"/>
    <property type="molecule type" value="Genomic_DNA"/>
</dbReference>